<dbReference type="SUPFAM" id="SSF50923">
    <property type="entry name" value="Hemopexin-like domain"/>
    <property type="match status" value="1"/>
</dbReference>
<dbReference type="InterPro" id="IPR039537">
    <property type="entry name" value="Retrotran_Ty1/copia-like"/>
</dbReference>
<keyword evidence="2" id="KW-0378">Hydrolase</keyword>
<dbReference type="Gene3D" id="2.110.10.10">
    <property type="entry name" value="Hemopexin-like domain"/>
    <property type="match status" value="1"/>
</dbReference>
<dbReference type="SMART" id="SM00120">
    <property type="entry name" value="HX"/>
    <property type="match status" value="4"/>
</dbReference>
<dbReference type="GO" id="GO:0003676">
    <property type="term" value="F:nucleic acid binding"/>
    <property type="evidence" value="ECO:0007669"/>
    <property type="project" value="InterPro"/>
</dbReference>
<dbReference type="InterPro" id="IPR036397">
    <property type="entry name" value="RNaseH_sf"/>
</dbReference>
<dbReference type="Gene3D" id="3.30.420.10">
    <property type="entry name" value="Ribonuclease H-like superfamily/Ribonuclease H"/>
    <property type="match status" value="1"/>
</dbReference>
<comment type="caution">
    <text evidence="5">The sequence shown here is derived from an EMBL/GenBank/DDBJ whole genome shotgun (WGS) entry which is preliminary data.</text>
</comment>
<evidence type="ECO:0000313" key="5">
    <source>
        <dbReference type="EMBL" id="KAD5802272.1"/>
    </source>
</evidence>
<dbReference type="PROSITE" id="PS50994">
    <property type="entry name" value="INTEGRASE"/>
    <property type="match status" value="1"/>
</dbReference>
<dbReference type="OrthoDB" id="1645289at2759"/>
<dbReference type="EMBL" id="SZYD01000007">
    <property type="protein sequence ID" value="KAD5802272.1"/>
    <property type="molecule type" value="Genomic_DNA"/>
</dbReference>
<accession>A0A5N6NZH6</accession>
<proteinExistence type="predicted"/>
<dbReference type="GO" id="GO:0015074">
    <property type="term" value="P:DNA integration"/>
    <property type="evidence" value="ECO:0007669"/>
    <property type="project" value="InterPro"/>
</dbReference>
<dbReference type="GO" id="GO:0016787">
    <property type="term" value="F:hydrolase activity"/>
    <property type="evidence" value="ECO:0007669"/>
    <property type="project" value="UniProtKB-KW"/>
</dbReference>
<dbReference type="PANTHER" id="PTHR42648:SF20">
    <property type="entry name" value="RNA-DIRECTED DNA POLYMERASE"/>
    <property type="match status" value="1"/>
</dbReference>
<evidence type="ECO:0000313" key="6">
    <source>
        <dbReference type="Proteomes" id="UP000326396"/>
    </source>
</evidence>
<feature type="domain" description="Integrase catalytic" evidence="4">
    <location>
        <begin position="128"/>
        <end position="257"/>
    </location>
</feature>
<dbReference type="InterPro" id="IPR012337">
    <property type="entry name" value="RNaseH-like_sf"/>
</dbReference>
<dbReference type="Pfam" id="PF07727">
    <property type="entry name" value="RVT_2"/>
    <property type="match status" value="1"/>
</dbReference>
<dbReference type="PROSITE" id="PS51642">
    <property type="entry name" value="HEMOPEXIN_2"/>
    <property type="match status" value="2"/>
</dbReference>
<dbReference type="SUPFAM" id="SSF53098">
    <property type="entry name" value="Ribonuclease H-like"/>
    <property type="match status" value="1"/>
</dbReference>
<dbReference type="Gene3D" id="3.90.210.10">
    <property type="entry name" value="Heat-Labile Enterotoxin, subunit A"/>
    <property type="match status" value="2"/>
</dbReference>
<reference evidence="5 6" key="1">
    <citation type="submission" date="2019-05" db="EMBL/GenBank/DDBJ databases">
        <title>Mikania micrantha, genome provides insights into the molecular mechanism of rapid growth.</title>
        <authorList>
            <person name="Liu B."/>
        </authorList>
    </citation>
    <scope>NUCLEOTIDE SEQUENCE [LARGE SCALE GENOMIC DNA]</scope>
    <source>
        <strain evidence="5">NLD-2019</strain>
        <tissue evidence="5">Leaf</tissue>
    </source>
</reference>
<feature type="repeat" description="Hemopexin" evidence="3">
    <location>
        <begin position="1341"/>
        <end position="1389"/>
    </location>
</feature>
<organism evidence="5 6">
    <name type="scientific">Mikania micrantha</name>
    <name type="common">bitter vine</name>
    <dbReference type="NCBI Taxonomy" id="192012"/>
    <lineage>
        <taxon>Eukaryota</taxon>
        <taxon>Viridiplantae</taxon>
        <taxon>Streptophyta</taxon>
        <taxon>Embryophyta</taxon>
        <taxon>Tracheophyta</taxon>
        <taxon>Spermatophyta</taxon>
        <taxon>Magnoliopsida</taxon>
        <taxon>eudicotyledons</taxon>
        <taxon>Gunneridae</taxon>
        <taxon>Pentapetalae</taxon>
        <taxon>asterids</taxon>
        <taxon>campanulids</taxon>
        <taxon>Asterales</taxon>
        <taxon>Asteraceae</taxon>
        <taxon>Asteroideae</taxon>
        <taxon>Heliantheae alliance</taxon>
        <taxon>Eupatorieae</taxon>
        <taxon>Mikania</taxon>
    </lineage>
</organism>
<gene>
    <name evidence="5" type="ORF">E3N88_13632</name>
</gene>
<dbReference type="GO" id="GO:0046872">
    <property type="term" value="F:metal ion binding"/>
    <property type="evidence" value="ECO:0007669"/>
    <property type="project" value="UniProtKB-KW"/>
</dbReference>
<evidence type="ECO:0000256" key="3">
    <source>
        <dbReference type="PROSITE-ProRule" id="PRU01011"/>
    </source>
</evidence>
<dbReference type="Proteomes" id="UP000326396">
    <property type="component" value="Linkage Group LG15"/>
</dbReference>
<dbReference type="InterPro" id="IPR018487">
    <property type="entry name" value="Hemopexin-like_repeat"/>
</dbReference>
<keyword evidence="1" id="KW-0479">Metal-binding</keyword>
<dbReference type="CDD" id="cd09272">
    <property type="entry name" value="RNase_HI_RT_Ty1"/>
    <property type="match status" value="1"/>
</dbReference>
<dbReference type="Pfam" id="PF00045">
    <property type="entry name" value="Hemopexin"/>
    <property type="match status" value="1"/>
</dbReference>
<name>A0A5N6NZH6_9ASTR</name>
<dbReference type="InterPro" id="IPR054695">
    <property type="entry name" value="Pierisin-like_dom"/>
</dbReference>
<dbReference type="Pfam" id="PF22596">
    <property type="entry name" value="Scabin-like"/>
    <property type="match status" value="2"/>
</dbReference>
<evidence type="ECO:0000256" key="1">
    <source>
        <dbReference type="ARBA" id="ARBA00022723"/>
    </source>
</evidence>
<sequence length="1474" mass="168580">MSQQADAPGRGCISAFAPPIRGTDLLEAEARQTLVLLNTATYPRDPVHDILYRSFDRENDITHHVFRWDSTAYAQVFANGFHARRQENVSDEVYCNLEQYVNAGGRPLDSTRPARHCFVSTTLDSGCTRYCYVYLLKSKDEEIDKFVLYKTEVENQLNKKIKVLRSDRGGEYVSPFADICAQSGIIHECTAPNSAQQNGIAERKNRTLKEMMNAMLLSSGLSQDIWGEAILSATYLLNKIPFKKNDVTPYELWMGRKPYYKYLKVWGCLAKVVVPPPKVHRIRPKTVDCVFIGYAHHSSAYRFLVHDSKNPDIHKNTIMESRNASFFEEVFPCLKKEHTSSSSCVDEIVHDEDQEQSEAEEVEPRRSKRQRIKKSFGTDFLTYMVEGEPQTYREAVTSSEGPQWKEAIKNEIDSILQNHIWELVDLPPGCKPLGYRWIFKRKMKADGSIDKYKARLVIKGFRQKQGFDYFDTYSPVTRITSIRLVLAIAALRNLEVHQMDVKTAFLNDDLLIIGSDDKMIKSTKDMLKARFDMKDMGLADVILGVKINRTQNGLVLSQSHYVDKILEKFNAGDTSVAQTPIDTTQHLSKNRGDGVAQLEYSRIIGSLMYVMTCTRPDLAYAVSRLIRYTSNPSSEHWKNMIRLLRYLRYTRNYGLHYGRDPAVIEGYSDANWISDIKDSKSTSGYVFTLGGAAIAWKSSKQTLIARSTMESEFIALDKAGEEAEWLRQFVEDVPRWPKPMSAICIHCDCQSAIGRAQSAMYNGKSRHIRRRHNTIRQLLSMGVISIDYVRSKDNIADPFTKGLSRELVHKSSRGMGLKPFEQVCCEISTPFETHKHKLQKFTTQEDTLSSSQQPTTIYSCATLLNTLVSGIWVAETLGGRYRYPAQDEVAFVYGIAPQYIRSAQLFRLQASGRHTRREIVDNILYLNGGFHPELFYADERMPQIQRPVKLYKNPHTKKMEHLITQTWNPPHMRRKREIGIRYVNYKAFVDDGILINAAFRSSRNNEVYVFMENEYALINYAPGSTTDRVVFANGFHARRQENVSNEVYCNLEQYVNGGGRPLDSTRPTRHYYVSTTMDSGWYPPVRREQGVVVVTRYEIYAPGGILVPYTLGDRYRFPAQDEVAFVDGIVPQYIRSAQLFRLQASGRHTRRERVNNILYLNGGFHPELFYADERMPRIQRPVKLYKNPHTKKTEHLITQTWNPPHMRRKREIGIRYVNYKAFVDDGILINAAFRSSRNNEVYVFMENEYALINYAPGSTTDRVVNGPHLICDSFPSLSGTAFGEHGIDCAFTTHYGNECFIFSGNLCAKVDYAPGTKNDKILKGPMSIFKMFFFLKGTVFETGVDAAFESSTKDEAYLFKGNQYALINYSDNKPKLFHIKNIGEGYPSLKGTIFDKGIDAAFASHRWNEAYIFKGDTYALINFAPASTDDYIVNGPKKIFPNWPSLKSILPRPNDGLDVHDHDIEVPGRDHDEL</sequence>
<keyword evidence="6" id="KW-1185">Reference proteome</keyword>
<dbReference type="InterPro" id="IPR013103">
    <property type="entry name" value="RVT_2"/>
</dbReference>
<dbReference type="PANTHER" id="PTHR42648">
    <property type="entry name" value="TRANSPOSASE, PUTATIVE-RELATED"/>
    <property type="match status" value="1"/>
</dbReference>
<evidence type="ECO:0000256" key="2">
    <source>
        <dbReference type="ARBA" id="ARBA00022801"/>
    </source>
</evidence>
<dbReference type="InterPro" id="IPR001584">
    <property type="entry name" value="Integrase_cat-core"/>
</dbReference>
<protein>
    <recommendedName>
        <fullName evidence="4">Integrase catalytic domain-containing protein</fullName>
    </recommendedName>
</protein>
<feature type="repeat" description="Hemopexin" evidence="3">
    <location>
        <begin position="1395"/>
        <end position="1446"/>
    </location>
</feature>
<dbReference type="SUPFAM" id="SSF56399">
    <property type="entry name" value="ADP-ribosylation"/>
    <property type="match status" value="2"/>
</dbReference>
<dbReference type="InterPro" id="IPR057670">
    <property type="entry name" value="SH3_retrovirus"/>
</dbReference>
<dbReference type="Pfam" id="PF25597">
    <property type="entry name" value="SH3_retrovirus"/>
    <property type="match status" value="1"/>
</dbReference>
<dbReference type="InterPro" id="IPR036375">
    <property type="entry name" value="Hemopexin-like_dom_sf"/>
</dbReference>
<evidence type="ECO:0000259" key="4">
    <source>
        <dbReference type="PROSITE" id="PS50994"/>
    </source>
</evidence>